<reference evidence="1" key="1">
    <citation type="submission" date="2018-02" db="EMBL/GenBank/DDBJ databases">
        <title>Rhizophora mucronata_Transcriptome.</title>
        <authorList>
            <person name="Meera S.P."/>
            <person name="Sreeshan A."/>
            <person name="Augustine A."/>
        </authorList>
    </citation>
    <scope>NUCLEOTIDE SEQUENCE</scope>
    <source>
        <tissue evidence="1">Leaf</tissue>
    </source>
</reference>
<sequence>MCSYIIENEEEGEGT</sequence>
<dbReference type="EMBL" id="GGEC01028426">
    <property type="protein sequence ID" value="MBX08910.1"/>
    <property type="molecule type" value="Transcribed_RNA"/>
</dbReference>
<proteinExistence type="predicted"/>
<accession>A0A2P2KT49</accession>
<organism evidence="1">
    <name type="scientific">Rhizophora mucronata</name>
    <name type="common">Asiatic mangrove</name>
    <dbReference type="NCBI Taxonomy" id="61149"/>
    <lineage>
        <taxon>Eukaryota</taxon>
        <taxon>Viridiplantae</taxon>
        <taxon>Streptophyta</taxon>
        <taxon>Embryophyta</taxon>
        <taxon>Tracheophyta</taxon>
        <taxon>Spermatophyta</taxon>
        <taxon>Magnoliopsida</taxon>
        <taxon>eudicotyledons</taxon>
        <taxon>Gunneridae</taxon>
        <taxon>Pentapetalae</taxon>
        <taxon>rosids</taxon>
        <taxon>fabids</taxon>
        <taxon>Malpighiales</taxon>
        <taxon>Rhizophoraceae</taxon>
        <taxon>Rhizophora</taxon>
    </lineage>
</organism>
<name>A0A2P2KT49_RHIMU</name>
<evidence type="ECO:0000313" key="1">
    <source>
        <dbReference type="EMBL" id="MBX08910.1"/>
    </source>
</evidence>
<protein>
    <submittedName>
        <fullName evidence="1">Uncharacterized protein</fullName>
    </submittedName>
</protein>